<feature type="compositionally biased region" description="Polar residues" evidence="4">
    <location>
        <begin position="262"/>
        <end position="288"/>
    </location>
</feature>
<comment type="caution">
    <text evidence="5">The sequence shown here is derived from an EMBL/GenBank/DDBJ whole genome shotgun (WGS) entry which is preliminary data.</text>
</comment>
<feature type="region of interest" description="Disordered" evidence="4">
    <location>
        <begin position="233"/>
        <end position="327"/>
    </location>
</feature>
<dbReference type="GO" id="GO:0010468">
    <property type="term" value="P:regulation of gene expression"/>
    <property type="evidence" value="ECO:0007669"/>
    <property type="project" value="TreeGrafter"/>
</dbReference>
<reference evidence="5 6" key="1">
    <citation type="submission" date="2020-04" db="EMBL/GenBank/DDBJ databases">
        <authorList>
            <person name="Wallbank WR R."/>
            <person name="Pardo Diaz C."/>
            <person name="Kozak K."/>
            <person name="Martin S."/>
            <person name="Jiggins C."/>
            <person name="Moest M."/>
            <person name="Warren A I."/>
            <person name="Byers J.R.P. K."/>
            <person name="Montejo-Kovacevich G."/>
            <person name="Yen C E."/>
        </authorList>
    </citation>
    <scope>NUCLEOTIDE SEQUENCE [LARGE SCALE GENOMIC DNA]</scope>
</reference>
<evidence type="ECO:0000256" key="2">
    <source>
        <dbReference type="ARBA" id="ARBA00022771"/>
    </source>
</evidence>
<dbReference type="GO" id="GO:0016567">
    <property type="term" value="P:protein ubiquitination"/>
    <property type="evidence" value="ECO:0007669"/>
    <property type="project" value="TreeGrafter"/>
</dbReference>
<organism evidence="5 6">
    <name type="scientific">Arctia plantaginis</name>
    <name type="common">Wood tiger moth</name>
    <name type="synonym">Phalaena plantaginis</name>
    <dbReference type="NCBI Taxonomy" id="874455"/>
    <lineage>
        <taxon>Eukaryota</taxon>
        <taxon>Metazoa</taxon>
        <taxon>Ecdysozoa</taxon>
        <taxon>Arthropoda</taxon>
        <taxon>Hexapoda</taxon>
        <taxon>Insecta</taxon>
        <taxon>Pterygota</taxon>
        <taxon>Neoptera</taxon>
        <taxon>Endopterygota</taxon>
        <taxon>Lepidoptera</taxon>
        <taxon>Glossata</taxon>
        <taxon>Ditrysia</taxon>
        <taxon>Noctuoidea</taxon>
        <taxon>Erebidae</taxon>
        <taxon>Arctiinae</taxon>
        <taxon>Arctia</taxon>
    </lineage>
</organism>
<accession>A0A8S1B7X0</accession>
<dbReference type="PANTHER" id="PTHR46858:SF5">
    <property type="entry name" value="E3 UBIQUITIN-PROTEIN LIGASE APD1-RELATED"/>
    <property type="match status" value="1"/>
</dbReference>
<keyword evidence="1" id="KW-0479">Metal-binding</keyword>
<evidence type="ECO:0000256" key="1">
    <source>
        <dbReference type="ARBA" id="ARBA00022723"/>
    </source>
</evidence>
<dbReference type="GO" id="GO:0008270">
    <property type="term" value="F:zinc ion binding"/>
    <property type="evidence" value="ECO:0007669"/>
    <property type="project" value="UniProtKB-KW"/>
</dbReference>
<dbReference type="OrthoDB" id="24526at2759"/>
<dbReference type="AlphaFoldDB" id="A0A8S1B7X0"/>
<dbReference type="Pfam" id="PF13920">
    <property type="entry name" value="zf-C3HC4_3"/>
    <property type="match status" value="1"/>
</dbReference>
<gene>
    <name evidence="5" type="ORF">APLA_LOCUS14466</name>
</gene>
<dbReference type="Gene3D" id="2.30.30.380">
    <property type="entry name" value="Zn-finger domain of Sec23/24"/>
    <property type="match status" value="1"/>
</dbReference>
<dbReference type="Gene3D" id="3.30.40.10">
    <property type="entry name" value="Zinc/RING finger domain, C3HC4 (zinc finger)"/>
    <property type="match status" value="1"/>
</dbReference>
<dbReference type="EMBL" id="CADEBC010000562">
    <property type="protein sequence ID" value="CAB3254251.1"/>
    <property type="molecule type" value="Genomic_DNA"/>
</dbReference>
<keyword evidence="3" id="KW-0862">Zinc</keyword>
<evidence type="ECO:0000313" key="5">
    <source>
        <dbReference type="EMBL" id="CAB3254251.1"/>
    </source>
</evidence>
<keyword evidence="2" id="KW-0863">Zinc-finger</keyword>
<evidence type="ECO:0000313" key="6">
    <source>
        <dbReference type="Proteomes" id="UP000494106"/>
    </source>
</evidence>
<dbReference type="InterPro" id="IPR013083">
    <property type="entry name" value="Znf_RING/FYVE/PHD"/>
</dbReference>
<dbReference type="SUPFAM" id="SSF90209">
    <property type="entry name" value="Ran binding protein zinc finger-like"/>
    <property type="match status" value="1"/>
</dbReference>
<dbReference type="Proteomes" id="UP000494106">
    <property type="component" value="Unassembled WGS sequence"/>
</dbReference>
<dbReference type="InterPro" id="IPR036443">
    <property type="entry name" value="Znf_RanBP2_sf"/>
</dbReference>
<evidence type="ECO:0000256" key="3">
    <source>
        <dbReference type="ARBA" id="ARBA00022833"/>
    </source>
</evidence>
<proteinExistence type="predicted"/>
<feature type="region of interest" description="Disordered" evidence="4">
    <location>
        <begin position="84"/>
        <end position="119"/>
    </location>
</feature>
<name>A0A8S1B7X0_ARCPL</name>
<dbReference type="GO" id="GO:0061630">
    <property type="term" value="F:ubiquitin protein ligase activity"/>
    <property type="evidence" value="ECO:0007669"/>
    <property type="project" value="TreeGrafter"/>
</dbReference>
<dbReference type="PANTHER" id="PTHR46858">
    <property type="entry name" value="OS05G0521000 PROTEIN"/>
    <property type="match status" value="1"/>
</dbReference>
<keyword evidence="6" id="KW-1185">Reference proteome</keyword>
<evidence type="ECO:0000256" key="4">
    <source>
        <dbReference type="SAM" id="MobiDB-lite"/>
    </source>
</evidence>
<protein>
    <submittedName>
        <fullName evidence="5">Uncharacterized protein</fullName>
    </submittedName>
</protein>
<dbReference type="GO" id="GO:0043066">
    <property type="term" value="P:negative regulation of apoptotic process"/>
    <property type="evidence" value="ECO:0007669"/>
    <property type="project" value="TreeGrafter"/>
</dbReference>
<feature type="region of interest" description="Disordered" evidence="4">
    <location>
        <begin position="192"/>
        <end position="219"/>
    </location>
</feature>
<dbReference type="CDD" id="cd16646">
    <property type="entry name" value="mRING-HC-C2H2C4_MDM2-like"/>
    <property type="match status" value="1"/>
</dbReference>
<sequence length="427" mass="47603">MNTTATTFSSDHSWSRRCSTETVFSIQGKETDPYEPVPLMVYPGAMVVVALISACENNGSRVARVQCGNSVCVVDYARDTSDTEALPLGASDDSDVEYEPVTESEDEDKLPVDGDTSAQSDNEIISTKVIEVSVGDDGELQFADSEQTETYETDDSEMDLIDYWNCVQCHAENNNPLYRYCQKCFQVRKNFFPPRPKRKKNRETKTQNDSPTIDEIPRTLSQELEEIPNSLSQELEEIPSSLSQDSGIPRTHSQESDAIPRTLSQDSGVDSPHSQETQYNPGEGTSNTKIERSVIRCKKRGSDYPQRNTKRRRVSHTDSETDLSSDDSKSVEIVRPLVKTVSDPAITIEDVDVKITKKVIANTLIEKLDTKDLCVVCVSEPKSGVFVHGRIAHICCCYKCAVKVWAKSKRCPVCNCKVSNVLRAIIM</sequence>
<feature type="compositionally biased region" description="Acidic residues" evidence="4">
    <location>
        <begin position="92"/>
        <end position="108"/>
    </location>
</feature>